<reference evidence="1 2" key="1">
    <citation type="submission" date="2020-08" db="EMBL/GenBank/DDBJ databases">
        <title>Genomic Encyclopedia of Type Strains, Phase IV (KMG-IV): sequencing the most valuable type-strain genomes for metagenomic binning, comparative biology and taxonomic classification.</title>
        <authorList>
            <person name="Goeker M."/>
        </authorList>
    </citation>
    <scope>NUCLEOTIDE SEQUENCE [LARGE SCALE GENOMIC DNA]</scope>
    <source>
        <strain evidence="1 2">DSM 29854</strain>
    </source>
</reference>
<dbReference type="Proteomes" id="UP000563094">
    <property type="component" value="Unassembled WGS sequence"/>
</dbReference>
<dbReference type="Pfam" id="PF11751">
    <property type="entry name" value="PorP_SprF"/>
    <property type="match status" value="1"/>
</dbReference>
<keyword evidence="2" id="KW-1185">Reference proteome</keyword>
<comment type="caution">
    <text evidence="1">The sequence shown here is derived from an EMBL/GenBank/DDBJ whole genome shotgun (WGS) entry which is preliminary data.</text>
</comment>
<dbReference type="NCBIfam" id="TIGR03519">
    <property type="entry name" value="T9SS_PorP_fam"/>
    <property type="match status" value="1"/>
</dbReference>
<dbReference type="AlphaFoldDB" id="A0A839GB17"/>
<dbReference type="EMBL" id="JACJIQ010000002">
    <property type="protein sequence ID" value="MBA9076122.1"/>
    <property type="molecule type" value="Genomic_DNA"/>
</dbReference>
<dbReference type="RefSeq" id="WP_182511908.1">
    <property type="nucleotide sequence ID" value="NZ_JACJIQ010000002.1"/>
</dbReference>
<name>A0A839GB17_9BACT</name>
<sequence>MKTSNTILQKICLQVVLVSALMGTQLFHSGGEALAQINPLGTMYFQNQYLGNPAMAGLDNGWKLNLAYRQQWNSFPGTPKTQSLTAEYGFGGNVGVGLKVQNTKAGLLRHTSAVGTYAYHLPVNEGQQLHFGLSVGVTNQRISNSDVVGENSDPSVSRFNDQSVELDGDFGLAFTTGKLTVQGALLGMRNYLANDPNEVEVINYPTFFTAVSYRFNVTAGGQAIGIEPKIAYRGMKETDNILDAGANLSFLYNAFNVFGLYHSNQEATFGFSVGYKSRLAFTGIYTTAPSDMKDYASGGFELGLKFALAK</sequence>
<evidence type="ECO:0000313" key="1">
    <source>
        <dbReference type="EMBL" id="MBA9076122.1"/>
    </source>
</evidence>
<organism evidence="1 2">
    <name type="scientific">Rufibacter quisquiliarum</name>
    <dbReference type="NCBI Taxonomy" id="1549639"/>
    <lineage>
        <taxon>Bacteria</taxon>
        <taxon>Pseudomonadati</taxon>
        <taxon>Bacteroidota</taxon>
        <taxon>Cytophagia</taxon>
        <taxon>Cytophagales</taxon>
        <taxon>Hymenobacteraceae</taxon>
        <taxon>Rufibacter</taxon>
    </lineage>
</organism>
<proteinExistence type="predicted"/>
<accession>A0A839GB17</accession>
<gene>
    <name evidence="1" type="ORF">FHS90_000824</name>
</gene>
<dbReference type="InterPro" id="IPR019861">
    <property type="entry name" value="PorP/SprF_Bacteroidetes"/>
</dbReference>
<evidence type="ECO:0000313" key="2">
    <source>
        <dbReference type="Proteomes" id="UP000563094"/>
    </source>
</evidence>
<protein>
    <submittedName>
        <fullName evidence="1">Type IX secretion system PorP/SprF family membrane protein</fullName>
    </submittedName>
</protein>